<dbReference type="AlphaFoldDB" id="A0A2K8UDP5"/>
<evidence type="ECO:0000313" key="2">
    <source>
        <dbReference type="Proteomes" id="UP000232638"/>
    </source>
</evidence>
<proteinExistence type="predicted"/>
<dbReference type="Proteomes" id="UP000232638">
    <property type="component" value="Chromosome"/>
</dbReference>
<accession>A0A2K8UDP5</accession>
<dbReference type="RefSeq" id="WP_100921317.1">
    <property type="nucleotide sequence ID" value="NZ_CP020370.1"/>
</dbReference>
<dbReference type="Pfam" id="PF16868">
    <property type="entry name" value="NMT1_3"/>
    <property type="match status" value="1"/>
</dbReference>
<dbReference type="PANTHER" id="PTHR42941:SF1">
    <property type="entry name" value="SLL1037 PROTEIN"/>
    <property type="match status" value="1"/>
</dbReference>
<gene>
    <name evidence="1" type="ORF">THSYN_23580</name>
</gene>
<organism evidence="1 2">
    <name type="scientific">Candidatus Thiodictyon syntrophicum</name>
    <dbReference type="NCBI Taxonomy" id="1166950"/>
    <lineage>
        <taxon>Bacteria</taxon>
        <taxon>Pseudomonadati</taxon>
        <taxon>Pseudomonadota</taxon>
        <taxon>Gammaproteobacteria</taxon>
        <taxon>Chromatiales</taxon>
        <taxon>Chromatiaceae</taxon>
        <taxon>Thiodictyon</taxon>
    </lineage>
</organism>
<evidence type="ECO:0000313" key="1">
    <source>
        <dbReference type="EMBL" id="AUB83635.1"/>
    </source>
</evidence>
<sequence length="505" mass="52275">MQRSLMQLTHGLWLLLAVLLLTGCREAPDQAALDAVIEARLTQAFGPQTFAIERLRRLGSGPLAADAQGRPRQIVYFNAVLGLERDLDFSSWDTLNIAAFASLLGATPLGVSGLEQAGNRRGDRVYVHGSASFVRDAAAADGWVPVAVTLPGVGTPSAPLSPASSAASQQLFARLKQLYARQSADPKRQYKIINEELDQAYETITQRLDRLDHALILAGGPAGGEYQGVAQLLAQTLTARGRTADALTTAGSAENLALLRDGRADLALVQNDLAAAALLGSDGFASAGPQPALRVLASLFPEPLHLIVAADSALRTPHDLAGRRLEIGQPNSGSRANALLLLAAAGVDMKGLAAVREGGLEQGLADLAAGRVDAVIATISAPAARIQEAAALGLIRLLPIAPDLQRALAGQATGLVPIQLPPDTYPGQHEAVPTLAATALLVAAERLPRADVDLVLGTLFGGIDFVAAGSAAGSQINRRSAAVGLTLPLHPAAEVFFAGAVSPVD</sequence>
<name>A0A2K8UDP5_9GAMM</name>
<dbReference type="Gene3D" id="3.40.190.10">
    <property type="entry name" value="Periplasmic binding protein-like II"/>
    <property type="match status" value="2"/>
</dbReference>
<keyword evidence="2" id="KW-1185">Reference proteome</keyword>
<dbReference type="KEGG" id="tsy:THSYN_23580"/>
<dbReference type="InterPro" id="IPR011852">
    <property type="entry name" value="TRAP_TAXI"/>
</dbReference>
<dbReference type="OrthoDB" id="9780180at2"/>
<reference evidence="1 2" key="1">
    <citation type="submission" date="2017-03" db="EMBL/GenBank/DDBJ databases">
        <title>Complete genome sequence of Candidatus 'Thiodictyon syntrophicum' sp. nov. strain Cad16T, a photolithoautotroph purple sulfur bacterium isolated from an alpine meromictic lake.</title>
        <authorList>
            <person name="Luedin S.M."/>
            <person name="Pothier J.F."/>
            <person name="Danza F."/>
            <person name="Storelli N."/>
            <person name="Wittwer M."/>
            <person name="Tonolla M."/>
        </authorList>
    </citation>
    <scope>NUCLEOTIDE SEQUENCE [LARGE SCALE GENOMIC DNA]</scope>
    <source>
        <strain evidence="1 2">Cad16T</strain>
    </source>
</reference>
<dbReference type="PROSITE" id="PS51257">
    <property type="entry name" value="PROKAR_LIPOPROTEIN"/>
    <property type="match status" value="1"/>
</dbReference>
<dbReference type="PANTHER" id="PTHR42941">
    <property type="entry name" value="SLL1037 PROTEIN"/>
    <property type="match status" value="1"/>
</dbReference>
<protein>
    <submittedName>
        <fullName evidence="1">C4-dicarboxylate ABC transporter substrate-binding protein</fullName>
    </submittedName>
</protein>
<dbReference type="NCBIfam" id="TIGR02122">
    <property type="entry name" value="TRAP_TAXI"/>
    <property type="match status" value="1"/>
</dbReference>
<dbReference type="EMBL" id="CP020370">
    <property type="protein sequence ID" value="AUB83635.1"/>
    <property type="molecule type" value="Genomic_DNA"/>
</dbReference>
<dbReference type="SUPFAM" id="SSF53850">
    <property type="entry name" value="Periplasmic binding protein-like II"/>
    <property type="match status" value="1"/>
</dbReference>